<evidence type="ECO:0000256" key="9">
    <source>
        <dbReference type="ARBA" id="ARBA00023180"/>
    </source>
</evidence>
<dbReference type="PANTHER" id="PTHR11738">
    <property type="entry name" value="MHC CLASS I NK CELL RECEPTOR"/>
    <property type="match status" value="1"/>
</dbReference>
<evidence type="ECO:0000256" key="12">
    <source>
        <dbReference type="SAM" id="SignalP"/>
    </source>
</evidence>
<dbReference type="Gene3D" id="2.60.40.10">
    <property type="entry name" value="Immunoglobulins"/>
    <property type="match status" value="6"/>
</dbReference>
<evidence type="ECO:0000256" key="10">
    <source>
        <dbReference type="ARBA" id="ARBA00023319"/>
    </source>
</evidence>
<keyword evidence="9" id="KW-0325">Glycoprotein</keyword>
<dbReference type="Pfam" id="PF00047">
    <property type="entry name" value="ig"/>
    <property type="match status" value="1"/>
</dbReference>
<sequence length="732" mass="81517">MFTFIALLVLGTLPKPILRVQPDSVVARQTNVTFMCEGITGTKEYNISKDDGNYTQFIQFLQKSQNTAEFSISKIEEHHAGQYHCCYKTHDGKSECSDSMELVVTGAYNKPSLSVQPSPIITEGGNATLLCDSGQKCHRLILTMEGPQKRSWMLDPQYNNSIKHFQALFSVGPITSRQRWTFRCHSFHRNRTQVWSEPSDILELVVSGTLPKPIIKAEPGTVIAYKSSVTIWCQGRLDAQLYVLHKQGSPKLWGTESTEEFGEKAKFFIPSVTKEHVGQYQCYCYTSAGWSEHSDTLEIVVTGFLPSKPRLSALSGPVATSGGSMTLQCVSEHRYDTFIVTKEHEKFSSSLDSQYIHTNGHFQATFSMSPVTPAYRAKFRCNGYYKHIPKLWSVSSDPLEIQISGLSKKPSLLTHHGSILDPGKYLTLQCCSDMDYSRFFLHKLGEAHFIQKNGQRTRAGLSLANFTLGSRNSSTGGQYRCYGAHNLSSEWSASSDPLDIRVTGQLPFTPVLSVKPKSTVHPGQNVTFLCWSTYPTDTFILHKEGKNHLLKQLKSKFQDRRFQAELSIIGVTSALSGKYRCYSSLESSPYLLSHGSAPVEITVSEQTKASSLPPFKPMGASSLPPLKPMEASSLPPFKPGQTAGLESYLKVLVGVSAAFPLFLFILIFLLLRRRQQGKVRKQAQKETELQLPAGAAEPVARSNLDATTQEEIICEKKRVPGMERCFDGEHKA</sequence>
<dbReference type="InterPro" id="IPR050412">
    <property type="entry name" value="Ig-like_Receptors_ImmuneReg"/>
</dbReference>
<evidence type="ECO:0000313" key="14">
    <source>
        <dbReference type="Proteomes" id="UP000886700"/>
    </source>
</evidence>
<gene>
    <name evidence="15" type="primary">LOC101823949</name>
</gene>
<evidence type="ECO:0000256" key="7">
    <source>
        <dbReference type="ARBA" id="ARBA00023136"/>
    </source>
</evidence>
<dbReference type="SUPFAM" id="SSF48726">
    <property type="entry name" value="Immunoglobulin"/>
    <property type="match status" value="6"/>
</dbReference>
<dbReference type="RefSeq" id="XP_040589769.1">
    <property type="nucleotide sequence ID" value="XM_040733835.1"/>
</dbReference>
<comment type="subcellular location">
    <subcellularLocation>
        <location evidence="1">Cell membrane</location>
        <topology evidence="1">Single-pass membrane protein</topology>
    </subcellularLocation>
</comment>
<dbReference type="InterPro" id="IPR013151">
    <property type="entry name" value="Immunoglobulin_dom"/>
</dbReference>
<feature type="signal peptide" evidence="12">
    <location>
        <begin position="1"/>
        <end position="19"/>
    </location>
</feature>
<keyword evidence="8" id="KW-1015">Disulfide bond</keyword>
<accession>A0ABM2WG05</accession>
<evidence type="ECO:0000256" key="3">
    <source>
        <dbReference type="ARBA" id="ARBA00022692"/>
    </source>
</evidence>
<keyword evidence="4 12" id="KW-0732">Signal</keyword>
<dbReference type="InterPro" id="IPR013783">
    <property type="entry name" value="Ig-like_fold"/>
</dbReference>
<keyword evidence="10" id="KW-0393">Immunoglobulin domain</keyword>
<evidence type="ECO:0000256" key="1">
    <source>
        <dbReference type="ARBA" id="ARBA00004162"/>
    </source>
</evidence>
<evidence type="ECO:0000256" key="2">
    <source>
        <dbReference type="ARBA" id="ARBA00022475"/>
    </source>
</evidence>
<dbReference type="CDD" id="cd16843">
    <property type="entry name" value="IgC2_D1_D2_LILR_KIR_like"/>
    <property type="match status" value="1"/>
</dbReference>
<evidence type="ECO:0000256" key="4">
    <source>
        <dbReference type="ARBA" id="ARBA00022729"/>
    </source>
</evidence>
<keyword evidence="6 11" id="KW-1133">Transmembrane helix</keyword>
<reference evidence="15" key="1">
    <citation type="submission" date="2025-08" db="UniProtKB">
        <authorList>
            <consortium name="RefSeq"/>
        </authorList>
    </citation>
    <scope>IDENTIFICATION</scope>
    <source>
        <tissue evidence="15">Liver</tissue>
    </source>
</reference>
<dbReference type="InterPro" id="IPR007110">
    <property type="entry name" value="Ig-like_dom"/>
</dbReference>
<feature type="transmembrane region" description="Helical" evidence="11">
    <location>
        <begin position="648"/>
        <end position="671"/>
    </location>
</feature>
<evidence type="ECO:0000256" key="6">
    <source>
        <dbReference type="ARBA" id="ARBA00022989"/>
    </source>
</evidence>
<keyword evidence="7 11" id="KW-0472">Membrane</keyword>
<feature type="domain" description="Ig-like" evidence="13">
    <location>
        <begin position="111"/>
        <end position="207"/>
    </location>
</feature>
<dbReference type="GeneID" id="101823949"/>
<evidence type="ECO:0000256" key="5">
    <source>
        <dbReference type="ARBA" id="ARBA00022737"/>
    </source>
</evidence>
<protein>
    <submittedName>
        <fullName evidence="15">Leukocyte immunoglobulin-like receptor subfamily B member 3</fullName>
    </submittedName>
</protein>
<dbReference type="SMART" id="SM00409">
    <property type="entry name" value="IG"/>
    <property type="match status" value="4"/>
</dbReference>
<evidence type="ECO:0000256" key="11">
    <source>
        <dbReference type="SAM" id="Phobius"/>
    </source>
</evidence>
<keyword evidence="5" id="KW-0677">Repeat</keyword>
<evidence type="ECO:0000256" key="8">
    <source>
        <dbReference type="ARBA" id="ARBA00023157"/>
    </source>
</evidence>
<organism evidence="14 15">
    <name type="scientific">Mesocricetus auratus</name>
    <name type="common">Golden hamster</name>
    <dbReference type="NCBI Taxonomy" id="10036"/>
    <lineage>
        <taxon>Eukaryota</taxon>
        <taxon>Metazoa</taxon>
        <taxon>Chordata</taxon>
        <taxon>Craniata</taxon>
        <taxon>Vertebrata</taxon>
        <taxon>Euteleostomi</taxon>
        <taxon>Mammalia</taxon>
        <taxon>Eutheria</taxon>
        <taxon>Euarchontoglires</taxon>
        <taxon>Glires</taxon>
        <taxon>Rodentia</taxon>
        <taxon>Myomorpha</taxon>
        <taxon>Muroidea</taxon>
        <taxon>Cricetidae</taxon>
        <taxon>Cricetinae</taxon>
        <taxon>Mesocricetus</taxon>
    </lineage>
</organism>
<feature type="domain" description="Ig-like" evidence="13">
    <location>
        <begin position="510"/>
        <end position="604"/>
    </location>
</feature>
<dbReference type="InterPro" id="IPR036179">
    <property type="entry name" value="Ig-like_dom_sf"/>
</dbReference>
<keyword evidence="3 11" id="KW-0812">Transmembrane</keyword>
<feature type="chain" id="PRO_5046686137" evidence="12">
    <location>
        <begin position="20"/>
        <end position="732"/>
    </location>
</feature>
<proteinExistence type="predicted"/>
<keyword evidence="2" id="KW-1003">Cell membrane</keyword>
<dbReference type="Proteomes" id="UP000886700">
    <property type="component" value="Unplaced"/>
</dbReference>
<name>A0ABM2WG05_MESAU</name>
<evidence type="ECO:0000259" key="13">
    <source>
        <dbReference type="PROSITE" id="PS50835"/>
    </source>
</evidence>
<dbReference type="PANTHER" id="PTHR11738:SF179">
    <property type="entry name" value="LEUKOCYTE IMMUNOGLOBULIN-LIKE RECEPTOR SUBFAMILY A MEMBER 5"/>
    <property type="match status" value="1"/>
</dbReference>
<dbReference type="Pfam" id="PF13895">
    <property type="entry name" value="Ig_2"/>
    <property type="match status" value="2"/>
</dbReference>
<dbReference type="InterPro" id="IPR003599">
    <property type="entry name" value="Ig_sub"/>
</dbReference>
<evidence type="ECO:0000313" key="15">
    <source>
        <dbReference type="RefSeq" id="XP_040589769.1"/>
    </source>
</evidence>
<keyword evidence="14" id="KW-1185">Reference proteome</keyword>
<dbReference type="PROSITE" id="PS50835">
    <property type="entry name" value="IG_LIKE"/>
    <property type="match status" value="2"/>
</dbReference>